<feature type="transmembrane region" description="Helical" evidence="1">
    <location>
        <begin position="58"/>
        <end position="91"/>
    </location>
</feature>
<sequence length="118" mass="13145">MCSGYWWSIELSLHPLRCLLLPERSPSSKWIPVVPHSWTWRPRRLNKLDSVSNSPRCFVYLTLLVVAVAILVVVAAVLFVVPVVLAVVVLVGVESQVPHGSYPLRQAVCHSRGCGYVL</sequence>
<evidence type="ECO:0000313" key="2">
    <source>
        <dbReference type="EMBL" id="RNA04387.1"/>
    </source>
</evidence>
<keyword evidence="3" id="KW-1185">Reference proteome</keyword>
<evidence type="ECO:0000256" key="1">
    <source>
        <dbReference type="SAM" id="Phobius"/>
    </source>
</evidence>
<keyword evidence="1" id="KW-0472">Membrane</keyword>
<gene>
    <name evidence="2" type="ORF">BpHYR1_036551</name>
</gene>
<comment type="caution">
    <text evidence="2">The sequence shown here is derived from an EMBL/GenBank/DDBJ whole genome shotgun (WGS) entry which is preliminary data.</text>
</comment>
<proteinExistence type="predicted"/>
<evidence type="ECO:0000313" key="3">
    <source>
        <dbReference type="Proteomes" id="UP000276133"/>
    </source>
</evidence>
<keyword evidence="1" id="KW-1133">Transmembrane helix</keyword>
<protein>
    <submittedName>
        <fullName evidence="2">Uncharacterized protein</fullName>
    </submittedName>
</protein>
<keyword evidence="1" id="KW-0812">Transmembrane</keyword>
<organism evidence="2 3">
    <name type="scientific">Brachionus plicatilis</name>
    <name type="common">Marine rotifer</name>
    <name type="synonym">Brachionus muelleri</name>
    <dbReference type="NCBI Taxonomy" id="10195"/>
    <lineage>
        <taxon>Eukaryota</taxon>
        <taxon>Metazoa</taxon>
        <taxon>Spiralia</taxon>
        <taxon>Gnathifera</taxon>
        <taxon>Rotifera</taxon>
        <taxon>Eurotatoria</taxon>
        <taxon>Monogononta</taxon>
        <taxon>Pseudotrocha</taxon>
        <taxon>Ploima</taxon>
        <taxon>Brachionidae</taxon>
        <taxon>Brachionus</taxon>
    </lineage>
</organism>
<dbReference type="EMBL" id="REGN01008123">
    <property type="protein sequence ID" value="RNA04387.1"/>
    <property type="molecule type" value="Genomic_DNA"/>
</dbReference>
<reference evidence="2 3" key="1">
    <citation type="journal article" date="2018" name="Sci. Rep.">
        <title>Genomic signatures of local adaptation to the degree of environmental predictability in rotifers.</title>
        <authorList>
            <person name="Franch-Gras L."/>
            <person name="Hahn C."/>
            <person name="Garcia-Roger E.M."/>
            <person name="Carmona M.J."/>
            <person name="Serra M."/>
            <person name="Gomez A."/>
        </authorList>
    </citation>
    <scope>NUCLEOTIDE SEQUENCE [LARGE SCALE GENOMIC DNA]</scope>
    <source>
        <strain evidence="2">HYR1</strain>
    </source>
</reference>
<accession>A0A3M7PZ10</accession>
<dbReference type="AlphaFoldDB" id="A0A3M7PZ10"/>
<dbReference type="Proteomes" id="UP000276133">
    <property type="component" value="Unassembled WGS sequence"/>
</dbReference>
<name>A0A3M7PZ10_BRAPC</name>